<evidence type="ECO:0000256" key="4">
    <source>
        <dbReference type="ARBA" id="ARBA00023295"/>
    </source>
</evidence>
<keyword evidence="3 5" id="KW-0378">Hydrolase</keyword>
<proteinExistence type="inferred from homology"/>
<feature type="domain" description="Alpha galactosidase C-terminal" evidence="6">
    <location>
        <begin position="358"/>
        <end position="428"/>
    </location>
</feature>
<dbReference type="InterPro" id="IPR002241">
    <property type="entry name" value="Glyco_hydro_27"/>
</dbReference>
<dbReference type="Gene3D" id="2.60.40.1180">
    <property type="entry name" value="Golgi alpha-mannosidase II"/>
    <property type="match status" value="1"/>
</dbReference>
<comment type="catalytic activity">
    <reaction evidence="5">
        <text>Hydrolysis of terminal, non-reducing alpha-D-galactose residues in alpha-D-galactosides, including galactose oligosaccharides, galactomannans and galactolipids.</text>
        <dbReference type="EC" id="3.2.1.22"/>
    </reaction>
</comment>
<comment type="similarity">
    <text evidence="1 5">Belongs to the glycosyl hydrolase 27 family.</text>
</comment>
<keyword evidence="4 5" id="KW-0326">Glycosidase</keyword>
<dbReference type="SUPFAM" id="SSF51445">
    <property type="entry name" value="(Trans)glycosidases"/>
    <property type="match status" value="1"/>
</dbReference>
<dbReference type="PRINTS" id="PR00740">
    <property type="entry name" value="GLHYDRLASE27"/>
</dbReference>
<dbReference type="CDD" id="cd14792">
    <property type="entry name" value="GH27"/>
    <property type="match status" value="1"/>
</dbReference>
<dbReference type="EMBL" id="AP024849">
    <property type="protein sequence ID" value="BCZ47934.1"/>
    <property type="molecule type" value="Genomic_DNA"/>
</dbReference>
<dbReference type="Pfam" id="PF17801">
    <property type="entry name" value="Melibiase_C"/>
    <property type="match status" value="1"/>
</dbReference>
<sequence>MDKNQFALTPPMGWNSWDCYGASVREDEVRGNAEYMAKNLKEFGWEYVVVDIQWYEPKAYSCDYRPFTELEMDEYSRVIPATNRFPSAADGAGFKPLADYVHTLGLKFGIHIMRGIPRQAIHRNTKLLGTYITAREIAYTNSICRWNTDMYGVDPAKEGAAIYYDSLFELYASWGVDYVKVDDSSCAEIGDIPYFAGEIELIRKAIDKCGRNIVLSLSPGPTPLEFAEHVKANANMWRMTGDYWDRWADLFAEFERCNNWSPHVGPGHFPDADMLPVGHIGIRTDPNDLGKGRMTQFTKDEQITMLTLWCIFRSPLMVGCELRDNDTWTLSLLTNTEILRVLKHSSEGKQLYRIDNRIVWIAKDEDGSYYIALFNTGEETHKVEVLLKDINIEGTYISRDLWKHEDLEKVSDILELEVPSHGARLIKLSEFV</sequence>
<organism evidence="7 8">
    <name type="scientific">Clostridium gelidum</name>
    <dbReference type="NCBI Taxonomy" id="704125"/>
    <lineage>
        <taxon>Bacteria</taxon>
        <taxon>Bacillati</taxon>
        <taxon>Bacillota</taxon>
        <taxon>Clostridia</taxon>
        <taxon>Eubacteriales</taxon>
        <taxon>Clostridiaceae</taxon>
        <taxon>Clostridium</taxon>
    </lineage>
</organism>
<dbReference type="EC" id="3.2.1.22" evidence="5"/>
<dbReference type="Pfam" id="PF16499">
    <property type="entry name" value="Melibiase_2"/>
    <property type="match status" value="2"/>
</dbReference>
<evidence type="ECO:0000256" key="2">
    <source>
        <dbReference type="ARBA" id="ARBA00022729"/>
    </source>
</evidence>
<keyword evidence="8" id="KW-1185">Reference proteome</keyword>
<dbReference type="PANTHER" id="PTHR11452">
    <property type="entry name" value="ALPHA-GALACTOSIDASE/ALPHA-N-ACETYLGALACTOSAMINIDASE"/>
    <property type="match status" value="1"/>
</dbReference>
<evidence type="ECO:0000313" key="8">
    <source>
        <dbReference type="Proteomes" id="UP000824633"/>
    </source>
</evidence>
<name>A0ABN6J0S1_9CLOT</name>
<keyword evidence="5" id="KW-1015">Disulfide bond</keyword>
<dbReference type="SUPFAM" id="SSF51011">
    <property type="entry name" value="Glycosyl hydrolase domain"/>
    <property type="match status" value="1"/>
</dbReference>
<dbReference type="Gene3D" id="3.20.20.70">
    <property type="entry name" value="Aldolase class I"/>
    <property type="match status" value="1"/>
</dbReference>
<keyword evidence="2" id="KW-0732">Signal</keyword>
<evidence type="ECO:0000256" key="3">
    <source>
        <dbReference type="ARBA" id="ARBA00022801"/>
    </source>
</evidence>
<evidence type="ECO:0000313" key="7">
    <source>
        <dbReference type="EMBL" id="BCZ47934.1"/>
    </source>
</evidence>
<dbReference type="InterPro" id="IPR017853">
    <property type="entry name" value="GH"/>
</dbReference>
<gene>
    <name evidence="7" type="ORF">psyc5s11_40010</name>
</gene>
<dbReference type="Proteomes" id="UP000824633">
    <property type="component" value="Chromosome"/>
</dbReference>
<evidence type="ECO:0000259" key="6">
    <source>
        <dbReference type="Pfam" id="PF17801"/>
    </source>
</evidence>
<evidence type="ECO:0000256" key="5">
    <source>
        <dbReference type="RuleBase" id="RU361168"/>
    </source>
</evidence>
<accession>A0ABN6J0S1</accession>
<dbReference type="InterPro" id="IPR041233">
    <property type="entry name" value="Melibiase_C"/>
</dbReference>
<reference evidence="8" key="1">
    <citation type="submission" date="2021-07" db="EMBL/GenBank/DDBJ databases">
        <title>Complete genome sequencing of a Clostridium isolate.</title>
        <authorList>
            <person name="Ueki A."/>
            <person name="Tonouchi A."/>
        </authorList>
    </citation>
    <scope>NUCLEOTIDE SEQUENCE [LARGE SCALE GENOMIC DNA]</scope>
    <source>
        <strain evidence="8">C5S11</strain>
    </source>
</reference>
<dbReference type="PANTHER" id="PTHR11452:SF42">
    <property type="entry name" value="ALPHA-GALACTOSIDASE"/>
    <property type="match status" value="1"/>
</dbReference>
<evidence type="ECO:0000256" key="1">
    <source>
        <dbReference type="ARBA" id="ARBA00009743"/>
    </source>
</evidence>
<protein>
    <recommendedName>
        <fullName evidence="5">Alpha-galactosidase</fullName>
        <ecNumber evidence="5">3.2.1.22</ecNumber>
    </recommendedName>
    <alternativeName>
        <fullName evidence="5">Melibiase</fullName>
    </alternativeName>
</protein>
<dbReference type="InterPro" id="IPR013785">
    <property type="entry name" value="Aldolase_TIM"/>
</dbReference>
<dbReference type="InterPro" id="IPR013780">
    <property type="entry name" value="Glyco_hydro_b"/>
</dbReference>